<dbReference type="RefSeq" id="WP_099193785.1">
    <property type="nucleotide sequence ID" value="NZ_UPHQ01000254.1"/>
</dbReference>
<accession>A0A498QF27</accession>
<dbReference type="SUPFAM" id="SSF53474">
    <property type="entry name" value="alpha/beta-Hydrolases"/>
    <property type="match status" value="1"/>
</dbReference>
<evidence type="ECO:0000259" key="1">
    <source>
        <dbReference type="Pfam" id="PF00934"/>
    </source>
</evidence>
<sequence length="488" mass="48645">MSSSVIAAPEAIAVASGDLTGIGEAIKGAAAAAAPSTTGIIAAAGDEVSAAIAGLFGGYAREFQALSAQTTTLFHAEFVRALSAAGAAYAAAEAANTSPLRMLLQQAENSGIFAPIERLLGRPLFGNGAAGSTGATGAVGATAPSTLLNTATNEAGLSGAVNYAATQALAAPATNGVTGVKSGFSFLQIPIGPSSFLGFTIPQFNYPAPAQWYFPTQADGSVNATGVIYLQHGFGAIGWFYEPLAVQLAQQTNSVVVVPTVPSIPLPFGLWIGSPQMQQGVASLFLGPEAALNISANQAGYQGTLPQDFILSGHSAGGGLATIAAGDYLADLGANTNHLRGVVMFDGVASNATAFGAAVANLQSASVPVYVVAAPPQPWNAFGGTTNQLVSLYPGQFVGVEIVNGSHVDSMLGGNPLVDFAAQLLTGFSPPGATAAVYTLSSGWVNDIYAGAGPLSPMYGVYGPTGGYVAPGGQAIFLGQASGIVLPA</sequence>
<evidence type="ECO:0000313" key="2">
    <source>
        <dbReference type="EMBL" id="VBA44007.1"/>
    </source>
</evidence>
<organism evidence="2 3">
    <name type="scientific">Mycobacterium innocens</name>
    <dbReference type="NCBI Taxonomy" id="2341083"/>
    <lineage>
        <taxon>Bacteria</taxon>
        <taxon>Bacillati</taxon>
        <taxon>Actinomycetota</taxon>
        <taxon>Actinomycetes</taxon>
        <taxon>Mycobacteriales</taxon>
        <taxon>Mycobacteriaceae</taxon>
        <taxon>Mycobacterium</taxon>
    </lineage>
</organism>
<dbReference type="Pfam" id="PF00934">
    <property type="entry name" value="PE"/>
    <property type="match status" value="1"/>
</dbReference>
<dbReference type="AlphaFoldDB" id="A0A498QF27"/>
<dbReference type="Gene3D" id="1.10.287.850">
    <property type="entry name" value="HP0062-like domain"/>
    <property type="match status" value="1"/>
</dbReference>
<dbReference type="InterPro" id="IPR038332">
    <property type="entry name" value="PPE_sf"/>
</dbReference>
<dbReference type="OrthoDB" id="4568724at2"/>
<dbReference type="InterPro" id="IPR029058">
    <property type="entry name" value="AB_hydrolase_fold"/>
</dbReference>
<feature type="domain" description="PE" evidence="1">
    <location>
        <begin position="5"/>
        <end position="96"/>
    </location>
</feature>
<dbReference type="SUPFAM" id="SSF140459">
    <property type="entry name" value="PE/PPE dimer-like"/>
    <property type="match status" value="1"/>
</dbReference>
<dbReference type="Gene3D" id="3.40.50.1820">
    <property type="entry name" value="alpha/beta hydrolase"/>
    <property type="match status" value="1"/>
</dbReference>
<name>A0A498QF27_9MYCO</name>
<keyword evidence="3" id="KW-1185">Reference proteome</keyword>
<protein>
    <submittedName>
        <fullName evidence="2">PE-PGRS family protein PE_PGRS26</fullName>
    </submittedName>
</protein>
<gene>
    <name evidence="2" type="ORF">LAUMK13_04798</name>
</gene>
<dbReference type="EMBL" id="UPHQ01000254">
    <property type="protein sequence ID" value="VBA44007.1"/>
    <property type="molecule type" value="Genomic_DNA"/>
</dbReference>
<proteinExistence type="predicted"/>
<evidence type="ECO:0000313" key="3">
    <source>
        <dbReference type="Proteomes" id="UP000267289"/>
    </source>
</evidence>
<dbReference type="Proteomes" id="UP000267289">
    <property type="component" value="Unassembled WGS sequence"/>
</dbReference>
<reference evidence="2 3" key="1">
    <citation type="submission" date="2018-09" db="EMBL/GenBank/DDBJ databases">
        <authorList>
            <person name="Tagini F."/>
        </authorList>
    </citation>
    <scope>NUCLEOTIDE SEQUENCE [LARGE SCALE GENOMIC DNA]</scope>
    <source>
        <strain evidence="2 3">MK13</strain>
    </source>
</reference>
<dbReference type="InterPro" id="IPR000084">
    <property type="entry name" value="PE-PGRS_N"/>
</dbReference>